<evidence type="ECO:0000313" key="4">
    <source>
        <dbReference type="Proteomes" id="UP000294829"/>
    </source>
</evidence>
<evidence type="ECO:0000256" key="2">
    <source>
        <dbReference type="SAM" id="SignalP"/>
    </source>
</evidence>
<feature type="region of interest" description="Disordered" evidence="1">
    <location>
        <begin position="48"/>
        <end position="103"/>
    </location>
</feature>
<reference evidence="3 4" key="1">
    <citation type="submission" date="2019-03" db="EMBL/GenBank/DDBJ databases">
        <title>Sapientia aquatica gen. nov., sp. nov., isolated from a crater lake.</title>
        <authorList>
            <person name="Felfoldi T."/>
            <person name="Szabo A."/>
            <person name="Toth E."/>
            <person name="Schumann P."/>
            <person name="Keki Z."/>
            <person name="Marialigeti K."/>
            <person name="Mathe I."/>
        </authorList>
    </citation>
    <scope>NUCLEOTIDE SEQUENCE [LARGE SCALE GENOMIC DNA]</scope>
    <source>
        <strain evidence="3 4">SA-152</strain>
    </source>
</reference>
<comment type="caution">
    <text evidence="3">The sequence shown here is derived from an EMBL/GenBank/DDBJ whole genome shotgun (WGS) entry which is preliminary data.</text>
</comment>
<dbReference type="Proteomes" id="UP000294829">
    <property type="component" value="Unassembled WGS sequence"/>
</dbReference>
<evidence type="ECO:0008006" key="5">
    <source>
        <dbReference type="Google" id="ProtNLM"/>
    </source>
</evidence>
<protein>
    <recommendedName>
        <fullName evidence="5">DUF4148 domain-containing protein</fullName>
    </recommendedName>
</protein>
<dbReference type="RefSeq" id="WP_133325487.1">
    <property type="nucleotide sequence ID" value="NZ_SMYL01000001.1"/>
</dbReference>
<proteinExistence type="predicted"/>
<evidence type="ECO:0000256" key="1">
    <source>
        <dbReference type="SAM" id="MobiDB-lite"/>
    </source>
</evidence>
<dbReference type="EMBL" id="SMYL01000001">
    <property type="protein sequence ID" value="TDK68645.1"/>
    <property type="molecule type" value="Genomic_DNA"/>
</dbReference>
<feature type="chain" id="PRO_5020929352" description="DUF4148 domain-containing protein" evidence="2">
    <location>
        <begin position="23"/>
        <end position="103"/>
    </location>
</feature>
<feature type="signal peptide" evidence="2">
    <location>
        <begin position="1"/>
        <end position="22"/>
    </location>
</feature>
<organism evidence="3 4">
    <name type="scientific">Sapientia aquatica</name>
    <dbReference type="NCBI Taxonomy" id="1549640"/>
    <lineage>
        <taxon>Bacteria</taxon>
        <taxon>Pseudomonadati</taxon>
        <taxon>Pseudomonadota</taxon>
        <taxon>Betaproteobacteria</taxon>
        <taxon>Burkholderiales</taxon>
        <taxon>Oxalobacteraceae</taxon>
        <taxon>Sapientia</taxon>
    </lineage>
</organism>
<feature type="compositionally biased region" description="Polar residues" evidence="1">
    <location>
        <begin position="91"/>
        <end position="103"/>
    </location>
</feature>
<dbReference type="AlphaFoldDB" id="A0A4R5W8K0"/>
<gene>
    <name evidence="3" type="ORF">E2I14_03655</name>
</gene>
<keyword evidence="4" id="KW-1185">Reference proteome</keyword>
<sequence>MINTVRLNLLFIALTIASFANAGEGRGRGGKLAGPVEHAAPKPVKMAARAENNGKDDKNAVGQAGASSVAASVQHPKKQLTKEERQALRRQINQAGGTYPNKN</sequence>
<feature type="compositionally biased region" description="Low complexity" evidence="1">
    <location>
        <begin position="60"/>
        <end position="74"/>
    </location>
</feature>
<evidence type="ECO:0000313" key="3">
    <source>
        <dbReference type="EMBL" id="TDK68645.1"/>
    </source>
</evidence>
<keyword evidence="2" id="KW-0732">Signal</keyword>
<name>A0A4R5W8K0_9BURK</name>
<accession>A0A4R5W8K0</accession>